<dbReference type="EMBL" id="MK174290">
    <property type="protein sequence ID" value="QBZ81206.1"/>
    <property type="molecule type" value="Genomic_DNA"/>
</dbReference>
<evidence type="ECO:0000313" key="2">
    <source>
        <dbReference type="Proteomes" id="UP001237152"/>
    </source>
</evidence>
<reference evidence="1" key="1">
    <citation type="journal article" date="2019" name="Front. Microbiol.">
        <title>Pandoravirus Celtis Illustrates the Microevolution Processes at Work in the Giant Pandoraviridae Genomes.</title>
        <authorList>
            <person name="Legendre M."/>
            <person name="Alempic J.M."/>
            <person name="Philippe N."/>
            <person name="Lartigue A."/>
            <person name="Jeudy S."/>
            <person name="Poirot O."/>
            <person name="Ta N.T."/>
            <person name="Nin S."/>
            <person name="Coute Y."/>
            <person name="Abergel C."/>
            <person name="Claverie J.M."/>
        </authorList>
    </citation>
    <scope>NUCLEOTIDE SEQUENCE</scope>
</reference>
<gene>
    <name evidence="1" type="ORF">pclt_cds_613</name>
</gene>
<sequence>MNAPHSLAPGRLAKPAARLPGELFNRNGARMCDALGCRRHARLVQVHRGLFCQRHAAVASRIRARIAPHRGDADEAEARVAEIVFRKRLDTGHLRYAVRLSAHTGWVGTHPDVGEWDTTDGNHAAQGETATLTPLPRQIESLDRYGGVGAHPLTLSDATTTGMGAPEHMVILQGMLDDESKWAPAPLLPQRTHDSMGPWGCRSAHAAPTRIPPHACLPYAARAPFMLDHSARNAKDPTVDGPTMAICPAAGCTKIAHVLINGEGTFCQRHGRIVYAARMRAVALIGNVPFACAAAVVSDDTDMHVSPGARTVARQQAPART</sequence>
<evidence type="ECO:0000313" key="1">
    <source>
        <dbReference type="EMBL" id="QBZ81206.1"/>
    </source>
</evidence>
<accession>A0A4D6EHD1</accession>
<dbReference type="Proteomes" id="UP001237152">
    <property type="component" value="Segment"/>
</dbReference>
<protein>
    <submittedName>
        <fullName evidence="1">Uncharacterized protein</fullName>
    </submittedName>
</protein>
<proteinExistence type="predicted"/>
<name>A0A4D6EHD1_9VIRU</name>
<organism evidence="1 2">
    <name type="scientific">Pandoravirus celtis</name>
    <dbReference type="NCBI Taxonomy" id="2568002"/>
    <lineage>
        <taxon>Viruses</taxon>
        <taxon>Pandoravirus</taxon>
    </lineage>
</organism>